<dbReference type="RefSeq" id="WP_106615351.1">
    <property type="nucleotide sequence ID" value="NZ_PYAX01000003.1"/>
</dbReference>
<evidence type="ECO:0000259" key="2">
    <source>
        <dbReference type="Pfam" id="PF25547"/>
    </source>
</evidence>
<comment type="caution">
    <text evidence="3">The sequence shown here is derived from an EMBL/GenBank/DDBJ whole genome shotgun (WGS) entry which is preliminary data.</text>
</comment>
<evidence type="ECO:0000313" key="4">
    <source>
        <dbReference type="Proteomes" id="UP000241118"/>
    </source>
</evidence>
<feature type="region of interest" description="Disordered" evidence="1">
    <location>
        <begin position="257"/>
        <end position="277"/>
    </location>
</feature>
<proteinExistence type="predicted"/>
<dbReference type="Gene3D" id="1.20.1260.20">
    <property type="entry name" value="PPE superfamily"/>
    <property type="match status" value="1"/>
</dbReference>
<dbReference type="InterPro" id="IPR036689">
    <property type="entry name" value="ESAT-6-like_sf"/>
</dbReference>
<feature type="compositionally biased region" description="Basic and acidic residues" evidence="1">
    <location>
        <begin position="406"/>
        <end position="425"/>
    </location>
</feature>
<dbReference type="OrthoDB" id="5069709at2"/>
<dbReference type="SUPFAM" id="SSF140453">
    <property type="entry name" value="EsxAB dimer-like"/>
    <property type="match status" value="1"/>
</dbReference>
<name>A0A2P8IEW9_SACCR</name>
<protein>
    <recommendedName>
        <fullName evidence="2">Outer membrane channel protein CpnT-like N-terminal domain-containing protein</fullName>
    </recommendedName>
</protein>
<keyword evidence="4" id="KW-1185">Reference proteome</keyword>
<sequence>MNNPFVAKPEDDTTAITGIGLLSAGQAALDGINNGDWVEAGLGVVGAGLEALGVYMDPVGTLASYGVGWLIEHVQPLQDMLNDLAGTPPVICAYAQTWQNISEGVERVAGDLETTSHDRTAGWRGAAGDAYRARAGEVVDALRGASRVCSGVGAVVTIMGEVVAAVREFVRDLVADAVGRLVVWGLELLVTGGAAAPVVATQATSLVVKYAAKIADVVRKLLKTISNVAKRLDGLAEVLRMAWRKLKELVDKLRRKDLDPQHKDPREVDRQRREQEKQELIAEAQDNGVKISPDKVVEIGRDPNGKIVFLEEGGVNPRTNKESGLAHVMKHKDEFTAAGIPEDKIAEVVHRAATEGKYTGYYQGKPPGRPIFEVQYGGQTHYITVSVGDNGFIVGANIRSATTPFKDARRDPRAEADPTYRGWGE</sequence>
<dbReference type="EMBL" id="PYAX01000003">
    <property type="protein sequence ID" value="PSL56993.1"/>
    <property type="molecule type" value="Genomic_DNA"/>
</dbReference>
<dbReference type="InterPro" id="IPR057746">
    <property type="entry name" value="CpnT-like_N"/>
</dbReference>
<dbReference type="AlphaFoldDB" id="A0A2P8IEW9"/>
<dbReference type="Pfam" id="PF25547">
    <property type="entry name" value="WXG100_2"/>
    <property type="match status" value="1"/>
</dbReference>
<dbReference type="Proteomes" id="UP000241118">
    <property type="component" value="Unassembled WGS sequence"/>
</dbReference>
<feature type="domain" description="Outer membrane channel protein CpnT-like N-terminal" evidence="2">
    <location>
        <begin position="93"/>
        <end position="201"/>
    </location>
</feature>
<feature type="region of interest" description="Disordered" evidence="1">
    <location>
        <begin position="405"/>
        <end position="425"/>
    </location>
</feature>
<gene>
    <name evidence="3" type="ORF">B0I31_103753</name>
</gene>
<organism evidence="3 4">
    <name type="scientific">Saccharothrix carnea</name>
    <dbReference type="NCBI Taxonomy" id="1280637"/>
    <lineage>
        <taxon>Bacteria</taxon>
        <taxon>Bacillati</taxon>
        <taxon>Actinomycetota</taxon>
        <taxon>Actinomycetes</taxon>
        <taxon>Pseudonocardiales</taxon>
        <taxon>Pseudonocardiaceae</taxon>
        <taxon>Saccharothrix</taxon>
    </lineage>
</organism>
<accession>A0A2P8IEW9</accession>
<evidence type="ECO:0000256" key="1">
    <source>
        <dbReference type="SAM" id="MobiDB-lite"/>
    </source>
</evidence>
<evidence type="ECO:0000313" key="3">
    <source>
        <dbReference type="EMBL" id="PSL56993.1"/>
    </source>
</evidence>
<reference evidence="3 4" key="1">
    <citation type="submission" date="2018-03" db="EMBL/GenBank/DDBJ databases">
        <title>Genomic Encyclopedia of Type Strains, Phase III (KMG-III): the genomes of soil and plant-associated and newly described type strains.</title>
        <authorList>
            <person name="Whitman W."/>
        </authorList>
    </citation>
    <scope>NUCLEOTIDE SEQUENCE [LARGE SCALE GENOMIC DNA]</scope>
    <source>
        <strain evidence="3 4">CGMCC 4.7097</strain>
    </source>
</reference>
<dbReference type="InterPro" id="IPR038332">
    <property type="entry name" value="PPE_sf"/>
</dbReference>